<dbReference type="InterPro" id="IPR043129">
    <property type="entry name" value="ATPase_NBD"/>
</dbReference>
<dbReference type="SUPFAM" id="SSF53067">
    <property type="entry name" value="Actin-like ATPase domain"/>
    <property type="match status" value="1"/>
</dbReference>
<dbReference type="RefSeq" id="WP_118771599.1">
    <property type="nucleotide sequence ID" value="NZ_JAJEPS010000012.1"/>
</dbReference>
<comment type="caution">
    <text evidence="1">The sequence shown here is derived from an EMBL/GenBank/DDBJ whole genome shotgun (WGS) entry which is preliminary data.</text>
</comment>
<protein>
    <submittedName>
        <fullName evidence="1">Ethanolamine ammonia-lyase reactivating factor EutA</fullName>
    </submittedName>
</protein>
<dbReference type="PANTHER" id="PTHR32432:SF13">
    <property type="entry name" value="ETHANOLAMINE AMMONIA-LYASE REACTIVASE EUTA"/>
    <property type="match status" value="1"/>
</dbReference>
<dbReference type="PANTHER" id="PTHR32432">
    <property type="entry name" value="CELL DIVISION PROTEIN FTSA-RELATED"/>
    <property type="match status" value="1"/>
</dbReference>
<dbReference type="Gene3D" id="3.30.420.40">
    <property type="match status" value="1"/>
</dbReference>
<dbReference type="InterPro" id="IPR009377">
    <property type="entry name" value="EutA"/>
</dbReference>
<name>A0AAE3ABH6_9FIRM</name>
<dbReference type="Proteomes" id="UP001198220">
    <property type="component" value="Unassembled WGS sequence"/>
</dbReference>
<organism evidence="1 2">
    <name type="scientific">Hominiventricola filiformis</name>
    <dbReference type="NCBI Taxonomy" id="2885352"/>
    <lineage>
        <taxon>Bacteria</taxon>
        <taxon>Bacillati</taxon>
        <taxon>Bacillota</taxon>
        <taxon>Clostridia</taxon>
        <taxon>Lachnospirales</taxon>
        <taxon>Lachnospiraceae</taxon>
        <taxon>Hominiventricola</taxon>
    </lineage>
</organism>
<dbReference type="PIRSF" id="PIRSF012293">
    <property type="entry name" value="EutA"/>
    <property type="match status" value="1"/>
</dbReference>
<dbReference type="EMBL" id="JAJEPS010000012">
    <property type="protein sequence ID" value="MCC2126938.1"/>
    <property type="molecule type" value="Genomic_DNA"/>
</dbReference>
<reference evidence="1 2" key="1">
    <citation type="submission" date="2021-10" db="EMBL/GenBank/DDBJ databases">
        <title>Anaerobic single-cell dispensing facilitates the cultivation of human gut bacteria.</title>
        <authorList>
            <person name="Afrizal A."/>
        </authorList>
    </citation>
    <scope>NUCLEOTIDE SEQUENCE [LARGE SCALE GENOMIC DNA]</scope>
    <source>
        <strain evidence="1 2">CLA-AA-H276</strain>
    </source>
</reference>
<evidence type="ECO:0000313" key="1">
    <source>
        <dbReference type="EMBL" id="MCC2126938.1"/>
    </source>
</evidence>
<dbReference type="AlphaFoldDB" id="A0AAE3ABH6"/>
<keyword evidence="2" id="KW-1185">Reference proteome</keyword>
<gene>
    <name evidence="1" type="primary">eutA</name>
    <name evidence="1" type="ORF">LKD36_12245</name>
</gene>
<accession>A0AAE3ABH6</accession>
<dbReference type="InterPro" id="IPR050696">
    <property type="entry name" value="FtsA/MreB"/>
</dbReference>
<sequence>MKETITSVGIDIGTSTTQLIFSRLTIENLASSYTVPRISIVDKEVIYRSHIYFTPLKSQQEIDVEAVRKIVKEEYEKAGMTPDMLQTGAVIITGETARKQNANLVLEMLSDMAGDFVVATAGPDLESVLSGKGAGADRISEEERICVANVDIGGGTSNIASFYKGQVMGTSCLDIGGRLIKVENGKISYIFHKTAELASHMGISIKVGDPADPEKLRKICDRMADELAQALYLKDADAEHAGLYTNDGKRLPDNHKIDAVTFSGGVADCIYHPEGKETFQYGDIGVLLGRAILDHPAFKNIRWFTAAETIRATVVGAGTHTTSVSGSTISYAKDKLPVKNIPVLRIGSDDEADLEAFASSIIQQLPLYHSEGKLEQIAISFEGRHYVSFLEIQALAAAIIKGAREIIDSEFPLILVVENDIGKVLGNALNVALHREKPVVCIDGIHAQGGDYIDIGEPLANGRVVPVVTKTLIFNT</sequence>
<proteinExistence type="predicted"/>
<dbReference type="NCBIfam" id="NF007992">
    <property type="entry name" value="PRK10719.1-3"/>
    <property type="match status" value="1"/>
</dbReference>
<evidence type="ECO:0000313" key="2">
    <source>
        <dbReference type="Proteomes" id="UP001198220"/>
    </source>
</evidence>
<dbReference type="Pfam" id="PF06277">
    <property type="entry name" value="EutA"/>
    <property type="match status" value="1"/>
</dbReference>